<protein>
    <submittedName>
        <fullName evidence="8">Cytochrome P450</fullName>
    </submittedName>
</protein>
<dbReference type="RefSeq" id="WP_370877975.1">
    <property type="nucleotide sequence ID" value="NZ_JAUSWH010000001.1"/>
</dbReference>
<keyword evidence="9" id="KW-1185">Reference proteome</keyword>
<evidence type="ECO:0000313" key="9">
    <source>
        <dbReference type="Proteomes" id="UP001235269"/>
    </source>
</evidence>
<dbReference type="InterPro" id="IPR002401">
    <property type="entry name" value="Cyt_P450_E_grp-I"/>
</dbReference>
<comment type="similarity">
    <text evidence="1 7">Belongs to the cytochrome P450 family.</text>
</comment>
<dbReference type="Gene3D" id="1.10.630.10">
    <property type="entry name" value="Cytochrome P450"/>
    <property type="match status" value="1"/>
</dbReference>
<keyword evidence="3 7" id="KW-0479">Metal-binding</keyword>
<dbReference type="InterPro" id="IPR001128">
    <property type="entry name" value="Cyt_P450"/>
</dbReference>
<keyword evidence="2 7" id="KW-0349">Heme</keyword>
<dbReference type="InterPro" id="IPR050196">
    <property type="entry name" value="Cytochrome_P450_Monoox"/>
</dbReference>
<name>A0ABU0I6H2_9HYPH</name>
<keyword evidence="4 7" id="KW-0560">Oxidoreductase</keyword>
<dbReference type="PANTHER" id="PTHR24291:SF50">
    <property type="entry name" value="BIFUNCTIONAL ALBAFLAVENONE MONOOXYGENASE_TERPENE SYNTHASE"/>
    <property type="match status" value="1"/>
</dbReference>
<dbReference type="PRINTS" id="PR00463">
    <property type="entry name" value="EP450I"/>
</dbReference>
<dbReference type="SUPFAM" id="SSF48264">
    <property type="entry name" value="Cytochrome P450"/>
    <property type="match status" value="1"/>
</dbReference>
<dbReference type="PANTHER" id="PTHR24291">
    <property type="entry name" value="CYTOCHROME P450 FAMILY 4"/>
    <property type="match status" value="1"/>
</dbReference>
<reference evidence="8 9" key="1">
    <citation type="submission" date="2023-07" db="EMBL/GenBank/DDBJ databases">
        <title>Genomic Encyclopedia of Type Strains, Phase IV (KMG-IV): sequencing the most valuable type-strain genomes for metagenomic binning, comparative biology and taxonomic classification.</title>
        <authorList>
            <person name="Goeker M."/>
        </authorList>
    </citation>
    <scope>NUCLEOTIDE SEQUENCE [LARGE SCALE GENOMIC DNA]</scope>
    <source>
        <strain evidence="8 9">DSM 100301</strain>
    </source>
</reference>
<gene>
    <name evidence="8" type="ORF">QO005_000123</name>
</gene>
<evidence type="ECO:0000256" key="1">
    <source>
        <dbReference type="ARBA" id="ARBA00010617"/>
    </source>
</evidence>
<keyword evidence="6 7" id="KW-0503">Monooxygenase</keyword>
<evidence type="ECO:0000256" key="2">
    <source>
        <dbReference type="ARBA" id="ARBA00022617"/>
    </source>
</evidence>
<evidence type="ECO:0000256" key="3">
    <source>
        <dbReference type="ARBA" id="ARBA00022723"/>
    </source>
</evidence>
<evidence type="ECO:0000256" key="5">
    <source>
        <dbReference type="ARBA" id="ARBA00023004"/>
    </source>
</evidence>
<comment type="caution">
    <text evidence="8">The sequence shown here is derived from an EMBL/GenBank/DDBJ whole genome shotgun (WGS) entry which is preliminary data.</text>
</comment>
<dbReference type="EMBL" id="JAUSWH010000001">
    <property type="protein sequence ID" value="MDQ0453808.1"/>
    <property type="molecule type" value="Genomic_DNA"/>
</dbReference>
<dbReference type="InterPro" id="IPR036396">
    <property type="entry name" value="Cyt_P450_sf"/>
</dbReference>
<keyword evidence="5 7" id="KW-0408">Iron</keyword>
<evidence type="ECO:0000256" key="6">
    <source>
        <dbReference type="ARBA" id="ARBA00023033"/>
    </source>
</evidence>
<organism evidence="8 9">
    <name type="scientific">Rhizobium paknamense</name>
    <dbReference type="NCBI Taxonomy" id="1206817"/>
    <lineage>
        <taxon>Bacteria</taxon>
        <taxon>Pseudomonadati</taxon>
        <taxon>Pseudomonadota</taxon>
        <taxon>Alphaproteobacteria</taxon>
        <taxon>Hyphomicrobiales</taxon>
        <taxon>Rhizobiaceae</taxon>
        <taxon>Rhizobium/Agrobacterium group</taxon>
        <taxon>Rhizobium</taxon>
    </lineage>
</organism>
<evidence type="ECO:0000256" key="7">
    <source>
        <dbReference type="RuleBase" id="RU000461"/>
    </source>
</evidence>
<evidence type="ECO:0000256" key="4">
    <source>
        <dbReference type="ARBA" id="ARBA00023002"/>
    </source>
</evidence>
<dbReference type="Pfam" id="PF00067">
    <property type="entry name" value="p450"/>
    <property type="match status" value="1"/>
</dbReference>
<accession>A0ABU0I6H2</accession>
<evidence type="ECO:0000313" key="8">
    <source>
        <dbReference type="EMBL" id="MDQ0453808.1"/>
    </source>
</evidence>
<proteinExistence type="inferred from homology"/>
<sequence length="463" mass="52324">MTVQQSFEISPQSPGVVSSRRSPLLTIARLIRNPLEAIPPEVFVHPLVYAEFGNAPRLYISDPHLIHEALVKNSASLSKGEDVRRALGPALGDGLLTADGAHWKWQRQAVASAFQWEKLKSFLPTMIDAAERRRDLWALSHDSALDIGHEMMQTTFDIIVETMMSGRNNIDVEAVERSVSDYLEPSSWVVALGLLKAPEWVPYPGKSRAGAAVTYLRQAMRTMLEKRRANPDSRDDLVAMLLNARDPESGQSMDDDQIIDNLMTFMTAGHETTALGLAWTFHLLSRHPEIEQQVCREIHEVVGKGSVQPEHIDQLTYTKQVFNEAMRLYPPAPIIVRTVEKPFRLGEHLLPKGLVLLIPIYAIHRHQALWDEPLRFDPSRFSEEEAKGRHRYAFMPFGAGPRVCIGSAFATMEAVTILAVLLQRFRLQSVGDEKVEPLMRITLRPKKRLFMRFSERPPFCAIS</sequence>
<dbReference type="InterPro" id="IPR017972">
    <property type="entry name" value="Cyt_P450_CS"/>
</dbReference>
<dbReference type="Proteomes" id="UP001235269">
    <property type="component" value="Unassembled WGS sequence"/>
</dbReference>
<dbReference type="PROSITE" id="PS00086">
    <property type="entry name" value="CYTOCHROME_P450"/>
    <property type="match status" value="1"/>
</dbReference>
<dbReference type="PRINTS" id="PR00385">
    <property type="entry name" value="P450"/>
</dbReference>